<sequence>MNGMNIVVVFPGQGSQSIGMLADYAETWPQIEETFKQASDILGFDCWDIVCNGPAEKINKTEITQPLMLAADIAVMRVMSQQCMITPMVFAGHSLGEYAALVAAEALDFEDAIKLVSKRGQLMQAAVPEGKGAMSAIIGLNDEPIIQICEKVSAEMGEPVQAVNFNSPGQVVIAGTTDAVNKAMEALKEEGAKRALPLPVSVPSHSSLMKPAADKLAVYLKDVTINTPKIQVIHNVDARSHDDADAIRDALVKQLYNPVQWTHTIQIITDGADVVVECGPGKVLGGLTRRINKEVKSFSLDSLASMQKFLDSMTEEV</sequence>
<dbReference type="FunFam" id="3.30.70.250:FF:000001">
    <property type="entry name" value="Malonyl CoA-acyl carrier protein transacylase"/>
    <property type="match status" value="1"/>
</dbReference>
<dbReference type="InterPro" id="IPR014043">
    <property type="entry name" value="Acyl_transferase_dom"/>
</dbReference>
<dbReference type="GO" id="GO:0005829">
    <property type="term" value="C:cytosol"/>
    <property type="evidence" value="ECO:0007669"/>
    <property type="project" value="TreeGrafter"/>
</dbReference>
<evidence type="ECO:0000256" key="2">
    <source>
        <dbReference type="ARBA" id="ARBA00013258"/>
    </source>
</evidence>
<evidence type="ECO:0000256" key="3">
    <source>
        <dbReference type="ARBA" id="ARBA00022679"/>
    </source>
</evidence>
<feature type="domain" description="Malonyl-CoA:ACP transacylase (MAT)" evidence="6">
    <location>
        <begin position="9"/>
        <end position="309"/>
    </location>
</feature>
<dbReference type="InterPro" id="IPR050858">
    <property type="entry name" value="Mal-CoA-ACP_Trans/PKS_FabD"/>
</dbReference>
<proteinExistence type="inferred from homology"/>
<dbReference type="SUPFAM" id="SSF55048">
    <property type="entry name" value="Probable ACP-binding domain of malonyl-CoA ACP transacylase"/>
    <property type="match status" value="1"/>
</dbReference>
<dbReference type="EMBL" id="UOFE01000030">
    <property type="protein sequence ID" value="VAW52780.1"/>
    <property type="molecule type" value="Genomic_DNA"/>
</dbReference>
<dbReference type="Pfam" id="PF00698">
    <property type="entry name" value="Acyl_transf_1"/>
    <property type="match status" value="1"/>
</dbReference>
<keyword evidence="3 7" id="KW-0808">Transferase</keyword>
<dbReference type="EC" id="2.3.1.39" evidence="2"/>
<dbReference type="Gene3D" id="3.30.70.250">
    <property type="entry name" value="Malonyl-CoA ACP transacylase, ACP-binding"/>
    <property type="match status" value="1"/>
</dbReference>
<accession>A0A3B0WJV3</accession>
<evidence type="ECO:0000259" key="6">
    <source>
        <dbReference type="SMART" id="SM00827"/>
    </source>
</evidence>
<evidence type="ECO:0000256" key="5">
    <source>
        <dbReference type="ARBA" id="ARBA00048462"/>
    </source>
</evidence>
<name>A0A3B0WJV3_9ZZZZ</name>
<dbReference type="Gene3D" id="3.40.366.10">
    <property type="entry name" value="Malonyl-Coenzyme A Acyl Carrier Protein, domain 2"/>
    <property type="match status" value="1"/>
</dbReference>
<evidence type="ECO:0000313" key="7">
    <source>
        <dbReference type="EMBL" id="VAW52780.1"/>
    </source>
</evidence>
<dbReference type="PANTHER" id="PTHR42681:SF1">
    <property type="entry name" value="MALONYL-COA-ACYL CARRIER PROTEIN TRANSACYLASE, MITOCHONDRIAL"/>
    <property type="match status" value="1"/>
</dbReference>
<dbReference type="InterPro" id="IPR024925">
    <property type="entry name" value="Malonyl_CoA-ACP_transAc"/>
</dbReference>
<protein>
    <recommendedName>
        <fullName evidence="2">[acyl-carrier-protein] S-malonyltransferase</fullName>
        <ecNumber evidence="2">2.3.1.39</ecNumber>
    </recommendedName>
</protein>
<dbReference type="GO" id="GO:0004314">
    <property type="term" value="F:[acyl-carrier-protein] S-malonyltransferase activity"/>
    <property type="evidence" value="ECO:0007669"/>
    <property type="project" value="UniProtKB-EC"/>
</dbReference>
<dbReference type="AlphaFoldDB" id="A0A3B0WJV3"/>
<dbReference type="PANTHER" id="PTHR42681">
    <property type="entry name" value="MALONYL-COA-ACYL CARRIER PROTEIN TRANSACYLASE, MITOCHONDRIAL"/>
    <property type="match status" value="1"/>
</dbReference>
<dbReference type="InterPro" id="IPR016035">
    <property type="entry name" value="Acyl_Trfase/lysoPLipase"/>
</dbReference>
<gene>
    <name evidence="7" type="ORF">MNBD_GAMMA05-557</name>
</gene>
<evidence type="ECO:0000256" key="4">
    <source>
        <dbReference type="ARBA" id="ARBA00023315"/>
    </source>
</evidence>
<dbReference type="PIRSF" id="PIRSF000446">
    <property type="entry name" value="Mct"/>
    <property type="match status" value="1"/>
</dbReference>
<reference evidence="7" key="1">
    <citation type="submission" date="2018-06" db="EMBL/GenBank/DDBJ databases">
        <authorList>
            <person name="Zhirakovskaya E."/>
        </authorList>
    </citation>
    <scope>NUCLEOTIDE SEQUENCE</scope>
</reference>
<dbReference type="InterPro" id="IPR016036">
    <property type="entry name" value="Malonyl_transacylase_ACP-bd"/>
</dbReference>
<evidence type="ECO:0000256" key="1">
    <source>
        <dbReference type="ARBA" id="ARBA00008217"/>
    </source>
</evidence>
<dbReference type="NCBIfam" id="TIGR00128">
    <property type="entry name" value="fabD"/>
    <property type="match status" value="1"/>
</dbReference>
<keyword evidence="4 7" id="KW-0012">Acyltransferase</keyword>
<dbReference type="InterPro" id="IPR001227">
    <property type="entry name" value="Ac_transferase_dom_sf"/>
</dbReference>
<comment type="catalytic activity">
    <reaction evidence="5">
        <text>holo-[ACP] + malonyl-CoA = malonyl-[ACP] + CoA</text>
        <dbReference type="Rhea" id="RHEA:41792"/>
        <dbReference type="Rhea" id="RHEA-COMP:9623"/>
        <dbReference type="Rhea" id="RHEA-COMP:9685"/>
        <dbReference type="ChEBI" id="CHEBI:57287"/>
        <dbReference type="ChEBI" id="CHEBI:57384"/>
        <dbReference type="ChEBI" id="CHEBI:64479"/>
        <dbReference type="ChEBI" id="CHEBI:78449"/>
        <dbReference type="EC" id="2.3.1.39"/>
    </reaction>
</comment>
<dbReference type="SUPFAM" id="SSF52151">
    <property type="entry name" value="FabD/lysophospholipase-like"/>
    <property type="match status" value="1"/>
</dbReference>
<organism evidence="7">
    <name type="scientific">hydrothermal vent metagenome</name>
    <dbReference type="NCBI Taxonomy" id="652676"/>
    <lineage>
        <taxon>unclassified sequences</taxon>
        <taxon>metagenomes</taxon>
        <taxon>ecological metagenomes</taxon>
    </lineage>
</organism>
<dbReference type="GO" id="GO:0006633">
    <property type="term" value="P:fatty acid biosynthetic process"/>
    <property type="evidence" value="ECO:0007669"/>
    <property type="project" value="TreeGrafter"/>
</dbReference>
<comment type="similarity">
    <text evidence="1">Belongs to the FabD family.</text>
</comment>
<dbReference type="InterPro" id="IPR004410">
    <property type="entry name" value="Malonyl_CoA-ACP_transAc_FabD"/>
</dbReference>
<dbReference type="SMART" id="SM00827">
    <property type="entry name" value="PKS_AT"/>
    <property type="match status" value="1"/>
</dbReference>